<reference evidence="4 5" key="1">
    <citation type="submission" date="2021-05" db="EMBL/GenBank/DDBJ databases">
        <title>A Polyphasic approach of four new species of the genus Ohtaekwangia: Ohtaekwangia histidinii sp. nov., Ohtaekwangia cretensis sp. nov., Ohtaekwangia indiensis sp. nov., Ohtaekwangia reichenbachii sp. nov. from diverse environment.</title>
        <authorList>
            <person name="Octaviana S."/>
        </authorList>
    </citation>
    <scope>NUCLEOTIDE SEQUENCE [LARGE SCALE GENOMIC DNA]</scope>
    <source>
        <strain evidence="4 5">PWU5</strain>
    </source>
</reference>
<dbReference type="GO" id="GO:0016787">
    <property type="term" value="F:hydrolase activity"/>
    <property type="evidence" value="ECO:0007669"/>
    <property type="project" value="UniProtKB-KW"/>
</dbReference>
<evidence type="ECO:0000256" key="1">
    <source>
        <dbReference type="ARBA" id="ARBA00038473"/>
    </source>
</evidence>
<evidence type="ECO:0000313" key="5">
    <source>
        <dbReference type="Proteomes" id="UP001319080"/>
    </source>
</evidence>
<dbReference type="PANTHER" id="PTHR22935:SF95">
    <property type="entry name" value="BETA-LACTAMASE-LIKE 1-RELATED"/>
    <property type="match status" value="1"/>
</dbReference>
<dbReference type="Pfam" id="PF00144">
    <property type="entry name" value="Beta-lactamase"/>
    <property type="match status" value="1"/>
</dbReference>
<gene>
    <name evidence="4" type="ORF">KK062_03425</name>
</gene>
<proteinExistence type="inferred from homology"/>
<dbReference type="Gene3D" id="3.40.710.10">
    <property type="entry name" value="DD-peptidase/beta-lactamase superfamily"/>
    <property type="match status" value="1"/>
</dbReference>
<dbReference type="InterPro" id="IPR021860">
    <property type="entry name" value="Peptidase_S12_Pab87-rel_C"/>
</dbReference>
<dbReference type="SUPFAM" id="SSF56601">
    <property type="entry name" value="beta-lactamase/transpeptidase-like"/>
    <property type="match status" value="1"/>
</dbReference>
<dbReference type="InterPro" id="IPR051478">
    <property type="entry name" value="Beta-lactamase-like_AB/R"/>
</dbReference>
<dbReference type="InterPro" id="IPR012338">
    <property type="entry name" value="Beta-lactam/transpept-like"/>
</dbReference>
<dbReference type="RefSeq" id="WP_254082828.1">
    <property type="nucleotide sequence ID" value="NZ_JAHESE010000001.1"/>
</dbReference>
<feature type="domain" description="Beta-lactamase-related" evidence="2">
    <location>
        <begin position="25"/>
        <end position="259"/>
    </location>
</feature>
<organism evidence="4 5">
    <name type="scientific">Dawidia cretensis</name>
    <dbReference type="NCBI Taxonomy" id="2782350"/>
    <lineage>
        <taxon>Bacteria</taxon>
        <taxon>Pseudomonadati</taxon>
        <taxon>Bacteroidota</taxon>
        <taxon>Cytophagia</taxon>
        <taxon>Cytophagales</taxon>
        <taxon>Chryseotaleaceae</taxon>
        <taxon>Dawidia</taxon>
    </lineage>
</organism>
<evidence type="ECO:0000259" key="3">
    <source>
        <dbReference type="Pfam" id="PF11954"/>
    </source>
</evidence>
<accession>A0AAP2DVZ7</accession>
<keyword evidence="5" id="KW-1185">Reference proteome</keyword>
<dbReference type="InterPro" id="IPR001466">
    <property type="entry name" value="Beta-lactam-related"/>
</dbReference>
<dbReference type="Proteomes" id="UP001319080">
    <property type="component" value="Unassembled WGS sequence"/>
</dbReference>
<evidence type="ECO:0000313" key="4">
    <source>
        <dbReference type="EMBL" id="MBT1707253.1"/>
    </source>
</evidence>
<dbReference type="AlphaFoldDB" id="A0AAP2DVZ7"/>
<dbReference type="EMBL" id="JAHESE010000001">
    <property type="protein sequence ID" value="MBT1707253.1"/>
    <property type="molecule type" value="Genomic_DNA"/>
</dbReference>
<name>A0AAP2DVZ7_9BACT</name>
<feature type="domain" description="Peptidase S12 Pab87-related C-terminal" evidence="3">
    <location>
        <begin position="293"/>
        <end position="367"/>
    </location>
</feature>
<dbReference type="PANTHER" id="PTHR22935">
    <property type="entry name" value="PENICILLIN-BINDING PROTEIN"/>
    <property type="match status" value="1"/>
</dbReference>
<comment type="caution">
    <text evidence="4">The sequence shown here is derived from an EMBL/GenBank/DDBJ whole genome shotgun (WGS) entry which is preliminary data.</text>
</comment>
<evidence type="ECO:0000259" key="2">
    <source>
        <dbReference type="Pfam" id="PF00144"/>
    </source>
</evidence>
<sequence length="375" mass="40920">MSGLWFRCRRCPCEYAAYFKTKEALRTYLPAGVTAPTRNGETIKLVNLSNHTSSLPRLPDNFTPANPANPYADYTEKQLYDFLKGYTLPRDIGSQYEYSNYAVGLLGHILATQKKTTYEKLMVDVIANPLGMANTRVTLPSMKKNLAQGYSEGVAVENWDLPILAGAGGIRSDVVDMVRYIRANMGQGNSKLYPAMQLAQTNTRPADTAPQVGLGWHLANVNGVEIITHSGGTGGYRAFSGFQKNGKKGVVVLTNSAIGVDDIGLHLLDTNVPVTDGKPPVIEIAEVPVEIAVLETYIGQYELAPGFILTVTREEKQLFAQATGQENFPVFARAQNVFFYKVVEAQLTFHQNASGAIASVTLHQGGREIVGKKVK</sequence>
<comment type="similarity">
    <text evidence="1">Belongs to the beta-lactamase family.</text>
</comment>
<keyword evidence="4" id="KW-0378">Hydrolase</keyword>
<protein>
    <submittedName>
        <fullName evidence="4">Serine hydrolase</fullName>
    </submittedName>
</protein>
<dbReference type="Pfam" id="PF11954">
    <property type="entry name" value="DUF3471"/>
    <property type="match status" value="1"/>
</dbReference>